<sequence length="338" mass="35436">MMFRSLRRAARAAAALGACAALTTVGPASPAQASTPPLPHLAITGSYVTGVSSGGFMASQLQVAYSGTFQGAGVIAAGPYDCGQGNVIGFEACDLGIGLPVLEQQAVTWAAQGRIDPVSNLTGKPVYTYHGTLDPVVNAALSDAGVAFYQHFGARTSYHNWDPAGHSWVTPYGPVACSFTSAPFMNNCFDDPEREMLTAWLGRVNAPNTQVPKGTLTHFDQNAYVPGGFGPVYAMDTTGQVYVPPSCAAGQPCKLVVALHGCLSGQYLLGDEFAEWGNLDTYADTNNLVVLYPEAIATALPVNPQGCWDWFGYNGPDFAVRSAPQMTAVTNMVHALGG</sequence>
<proteinExistence type="predicted"/>
<dbReference type="PANTHER" id="PTHR43037:SF5">
    <property type="entry name" value="FERULOYL ESTERASE"/>
    <property type="match status" value="1"/>
</dbReference>
<keyword evidence="1 3" id="KW-0732">Signal</keyword>
<protein>
    <submittedName>
        <fullName evidence="4">PHB depolymerase family esterase</fullName>
    </submittedName>
</protein>
<dbReference type="InterPro" id="IPR050955">
    <property type="entry name" value="Plant_Biomass_Hydrol_Est"/>
</dbReference>
<reference evidence="5" key="1">
    <citation type="journal article" date="2019" name="Int. J. Syst. Evol. Microbiol.">
        <title>The Global Catalogue of Microorganisms (GCM) 10K type strain sequencing project: providing services to taxonomists for standard genome sequencing and annotation.</title>
        <authorList>
            <consortium name="The Broad Institute Genomics Platform"/>
            <consortium name="The Broad Institute Genome Sequencing Center for Infectious Disease"/>
            <person name="Wu L."/>
            <person name="Ma J."/>
        </authorList>
    </citation>
    <scope>NUCLEOTIDE SEQUENCE [LARGE SCALE GENOMIC DNA]</scope>
    <source>
        <strain evidence="5">CGMCC 1.12859</strain>
    </source>
</reference>
<feature type="chain" id="PRO_5045142773" evidence="3">
    <location>
        <begin position="34"/>
        <end position="338"/>
    </location>
</feature>
<dbReference type="InterPro" id="IPR029058">
    <property type="entry name" value="AB_hydrolase_fold"/>
</dbReference>
<dbReference type="RefSeq" id="WP_345704884.1">
    <property type="nucleotide sequence ID" value="NZ_BAABKV010000001.1"/>
</dbReference>
<evidence type="ECO:0000256" key="1">
    <source>
        <dbReference type="ARBA" id="ARBA00022729"/>
    </source>
</evidence>
<name>A0ABW2FNZ5_9ACTN</name>
<evidence type="ECO:0000313" key="5">
    <source>
        <dbReference type="Proteomes" id="UP001596435"/>
    </source>
</evidence>
<dbReference type="Gene3D" id="3.40.50.1820">
    <property type="entry name" value="alpha/beta hydrolase"/>
    <property type="match status" value="2"/>
</dbReference>
<gene>
    <name evidence="4" type="ORF">ACFQMG_05255</name>
</gene>
<accession>A0ABW2FNZ5</accession>
<evidence type="ECO:0000313" key="4">
    <source>
        <dbReference type="EMBL" id="MFC7178970.1"/>
    </source>
</evidence>
<evidence type="ECO:0000256" key="2">
    <source>
        <dbReference type="ARBA" id="ARBA00022801"/>
    </source>
</evidence>
<keyword evidence="5" id="KW-1185">Reference proteome</keyword>
<keyword evidence="2" id="KW-0378">Hydrolase</keyword>
<evidence type="ECO:0000256" key="3">
    <source>
        <dbReference type="SAM" id="SignalP"/>
    </source>
</evidence>
<dbReference type="SUPFAM" id="SSF53474">
    <property type="entry name" value="alpha/beta-Hydrolases"/>
    <property type="match status" value="1"/>
</dbReference>
<feature type="signal peptide" evidence="3">
    <location>
        <begin position="1"/>
        <end position="33"/>
    </location>
</feature>
<organism evidence="4 5">
    <name type="scientific">Kitasatospora paranensis</name>
    <dbReference type="NCBI Taxonomy" id="258053"/>
    <lineage>
        <taxon>Bacteria</taxon>
        <taxon>Bacillati</taxon>
        <taxon>Actinomycetota</taxon>
        <taxon>Actinomycetes</taxon>
        <taxon>Kitasatosporales</taxon>
        <taxon>Streptomycetaceae</taxon>
        <taxon>Kitasatospora</taxon>
    </lineage>
</organism>
<dbReference type="EMBL" id="JBHTAJ010000007">
    <property type="protein sequence ID" value="MFC7178970.1"/>
    <property type="molecule type" value="Genomic_DNA"/>
</dbReference>
<dbReference type="PANTHER" id="PTHR43037">
    <property type="entry name" value="UNNAMED PRODUCT-RELATED"/>
    <property type="match status" value="1"/>
</dbReference>
<comment type="caution">
    <text evidence="4">The sequence shown here is derived from an EMBL/GenBank/DDBJ whole genome shotgun (WGS) entry which is preliminary data.</text>
</comment>
<dbReference type="Proteomes" id="UP001596435">
    <property type="component" value="Unassembled WGS sequence"/>
</dbReference>